<feature type="binding site" evidence="7">
    <location>
        <position position="94"/>
    </location>
    <ligand>
        <name>S-adenosyl-L-methionine</name>
        <dbReference type="ChEBI" id="CHEBI:59789"/>
    </ligand>
</feature>
<name>A0A7W8CZG1_9FIRM</name>
<feature type="binding site" evidence="7">
    <location>
        <position position="67"/>
    </location>
    <ligand>
        <name>S-adenosyl-L-methionine</name>
        <dbReference type="ChEBI" id="CHEBI:59789"/>
    </ligand>
</feature>
<dbReference type="CDD" id="cd02440">
    <property type="entry name" value="AdoMet_MTases"/>
    <property type="match status" value="1"/>
</dbReference>
<sequence length="211" mass="24482">MRMRRIKWAVEYLPTSSSLIKEPEQLKGKWKEFLQTDRLHLEIGCGKGGYSAAMASLYPEEGFIALEYNDSAAGVAAKKFDEIKGHKPVLLWKNAAYVTDWFGENEVDVIHLNFSDPWPKHRTAKRRLSSPRFLEQYKSILAPNGEVQMKTDNEDLFAYSLLAFQDAGFRMDDVTLNFRKEPHDEDPMTEYEAKFVAQGHPIYRCVWKRNK</sequence>
<comment type="catalytic activity">
    <reaction evidence="1 7">
        <text>guanosine(46) in tRNA + S-adenosyl-L-methionine = N(7)-methylguanosine(46) in tRNA + S-adenosyl-L-homocysteine</text>
        <dbReference type="Rhea" id="RHEA:42708"/>
        <dbReference type="Rhea" id="RHEA-COMP:10188"/>
        <dbReference type="Rhea" id="RHEA-COMP:10189"/>
        <dbReference type="ChEBI" id="CHEBI:57856"/>
        <dbReference type="ChEBI" id="CHEBI:59789"/>
        <dbReference type="ChEBI" id="CHEBI:74269"/>
        <dbReference type="ChEBI" id="CHEBI:74480"/>
        <dbReference type="EC" id="2.1.1.33"/>
    </reaction>
</comment>
<dbReference type="SUPFAM" id="SSF53335">
    <property type="entry name" value="S-adenosyl-L-methionine-dependent methyltransferases"/>
    <property type="match status" value="1"/>
</dbReference>
<comment type="caution">
    <text evidence="8">The sequence shown here is derived from an EMBL/GenBank/DDBJ whole genome shotgun (WGS) entry which is preliminary data.</text>
</comment>
<evidence type="ECO:0000256" key="6">
    <source>
        <dbReference type="ARBA" id="ARBA00022694"/>
    </source>
</evidence>
<dbReference type="PANTHER" id="PTHR23417">
    <property type="entry name" value="3-DEOXY-D-MANNO-OCTULOSONIC-ACID TRANSFERASE/TRNA GUANINE-N 7 - -METHYLTRANSFERASE"/>
    <property type="match status" value="1"/>
</dbReference>
<dbReference type="Pfam" id="PF02390">
    <property type="entry name" value="Methyltransf_4"/>
    <property type="match status" value="1"/>
</dbReference>
<evidence type="ECO:0000256" key="5">
    <source>
        <dbReference type="ARBA" id="ARBA00022691"/>
    </source>
</evidence>
<comment type="pathway">
    <text evidence="7">tRNA modification; N(7)-methylguanine-tRNA biosynthesis.</text>
</comment>
<dbReference type="AlphaFoldDB" id="A0A7W8CZG1"/>
<dbReference type="PROSITE" id="PS51625">
    <property type="entry name" value="SAM_MT_TRMB"/>
    <property type="match status" value="1"/>
</dbReference>
<feature type="binding site" evidence="7">
    <location>
        <position position="152"/>
    </location>
    <ligand>
        <name>substrate</name>
    </ligand>
</feature>
<dbReference type="NCBIfam" id="TIGR00091">
    <property type="entry name" value="tRNA (guanosine(46)-N7)-methyltransferase TrmB"/>
    <property type="match status" value="1"/>
</dbReference>
<keyword evidence="4 7" id="KW-0808">Transferase</keyword>
<keyword evidence="5 7" id="KW-0949">S-adenosyl-L-methionine</keyword>
<evidence type="ECO:0000256" key="1">
    <source>
        <dbReference type="ARBA" id="ARBA00000142"/>
    </source>
</evidence>
<evidence type="ECO:0000256" key="7">
    <source>
        <dbReference type="HAMAP-Rule" id="MF_01057"/>
    </source>
</evidence>
<evidence type="ECO:0000313" key="8">
    <source>
        <dbReference type="EMBL" id="MBB5183184.1"/>
    </source>
</evidence>
<dbReference type="RefSeq" id="WP_183328482.1">
    <property type="nucleotide sequence ID" value="NZ_JACHHK010000004.1"/>
</dbReference>
<evidence type="ECO:0000256" key="3">
    <source>
        <dbReference type="ARBA" id="ARBA00022603"/>
    </source>
</evidence>
<gene>
    <name evidence="7" type="primary">trmB</name>
    <name evidence="8" type="ORF">HNQ47_001205</name>
</gene>
<evidence type="ECO:0000313" key="9">
    <source>
        <dbReference type="Proteomes" id="UP000539953"/>
    </source>
</evidence>
<comment type="function">
    <text evidence="2 7">Catalyzes the formation of N(7)-methylguanine at position 46 (m7G46) in tRNA.</text>
</comment>
<dbReference type="EC" id="2.1.1.33" evidence="7"/>
<dbReference type="UniPathway" id="UPA00989"/>
<dbReference type="Proteomes" id="UP000539953">
    <property type="component" value="Unassembled WGS sequence"/>
</dbReference>
<dbReference type="GO" id="GO:0008176">
    <property type="term" value="F:tRNA (guanine(46)-N7)-methyltransferase activity"/>
    <property type="evidence" value="ECO:0007669"/>
    <property type="project" value="UniProtKB-UniRule"/>
</dbReference>
<feature type="binding site" evidence="7">
    <location>
        <position position="120"/>
    </location>
    <ligand>
        <name>substrate</name>
    </ligand>
</feature>
<protein>
    <recommendedName>
        <fullName evidence="7">tRNA (guanine-N(7)-)-methyltransferase</fullName>
        <ecNumber evidence="7">2.1.1.33</ecNumber>
    </recommendedName>
    <alternativeName>
        <fullName evidence="7">tRNA (guanine(46)-N(7))-methyltransferase</fullName>
    </alternativeName>
    <alternativeName>
        <fullName evidence="7">tRNA(m7G46)-methyltransferase</fullName>
    </alternativeName>
</protein>
<proteinExistence type="inferred from homology"/>
<dbReference type="PANTHER" id="PTHR23417:SF14">
    <property type="entry name" value="PENTACOTRIPEPTIDE-REPEAT REGION OF PRORP DOMAIN-CONTAINING PROTEIN"/>
    <property type="match status" value="1"/>
</dbReference>
<dbReference type="InterPro" id="IPR055361">
    <property type="entry name" value="tRNA_methyltr_TrmB_bact"/>
</dbReference>
<keyword evidence="9" id="KW-1185">Reference proteome</keyword>
<comment type="caution">
    <text evidence="7">Lacks conserved residue(s) required for the propagation of feature annotation.</text>
</comment>
<dbReference type="Gene3D" id="3.40.50.150">
    <property type="entry name" value="Vaccinia Virus protein VP39"/>
    <property type="match status" value="1"/>
</dbReference>
<dbReference type="NCBIfam" id="NF001080">
    <property type="entry name" value="PRK00121.2-2"/>
    <property type="match status" value="1"/>
</dbReference>
<keyword evidence="3 7" id="KW-0489">Methyltransferase</keyword>
<feature type="binding site" evidence="7">
    <location>
        <position position="116"/>
    </location>
    <ligand>
        <name>S-adenosyl-L-methionine</name>
        <dbReference type="ChEBI" id="CHEBI:59789"/>
    </ligand>
</feature>
<evidence type="ECO:0000256" key="4">
    <source>
        <dbReference type="ARBA" id="ARBA00022679"/>
    </source>
</evidence>
<dbReference type="InterPro" id="IPR003358">
    <property type="entry name" value="tRNA_(Gua-N-7)_MeTrfase_Trmb"/>
</dbReference>
<feature type="binding site" evidence="7">
    <location>
        <begin position="189"/>
        <end position="192"/>
    </location>
    <ligand>
        <name>substrate</name>
    </ligand>
</feature>
<keyword evidence="6 7" id="KW-0819">tRNA processing</keyword>
<evidence type="ECO:0000256" key="2">
    <source>
        <dbReference type="ARBA" id="ARBA00003015"/>
    </source>
</evidence>
<reference evidence="8 9" key="1">
    <citation type="submission" date="2020-08" db="EMBL/GenBank/DDBJ databases">
        <title>Genomic Encyclopedia of Type Strains, Phase IV (KMG-IV): sequencing the most valuable type-strain genomes for metagenomic binning, comparative biology and taxonomic classification.</title>
        <authorList>
            <person name="Goeker M."/>
        </authorList>
    </citation>
    <scope>NUCLEOTIDE SEQUENCE [LARGE SCALE GENOMIC DNA]</scope>
    <source>
        <strain evidence="8 9">DSM 25799</strain>
    </source>
</reference>
<organism evidence="8 9">
    <name type="scientific">Catenisphaera adipataccumulans</name>
    <dbReference type="NCBI Taxonomy" id="700500"/>
    <lineage>
        <taxon>Bacteria</taxon>
        <taxon>Bacillati</taxon>
        <taxon>Bacillota</taxon>
        <taxon>Erysipelotrichia</taxon>
        <taxon>Erysipelotrichales</taxon>
        <taxon>Erysipelotrichaceae</taxon>
        <taxon>Catenisphaera</taxon>
    </lineage>
</organism>
<feature type="binding site" evidence="7">
    <location>
        <position position="42"/>
    </location>
    <ligand>
        <name>S-adenosyl-L-methionine</name>
        <dbReference type="ChEBI" id="CHEBI:59789"/>
    </ligand>
</feature>
<dbReference type="EMBL" id="JACHHK010000004">
    <property type="protein sequence ID" value="MBB5183184.1"/>
    <property type="molecule type" value="Genomic_DNA"/>
</dbReference>
<dbReference type="InterPro" id="IPR029063">
    <property type="entry name" value="SAM-dependent_MTases_sf"/>
</dbReference>
<accession>A0A7W8CZG1</accession>
<dbReference type="GO" id="GO:0043527">
    <property type="term" value="C:tRNA methyltransferase complex"/>
    <property type="evidence" value="ECO:0007669"/>
    <property type="project" value="TreeGrafter"/>
</dbReference>
<comment type="similarity">
    <text evidence="7">Belongs to the class I-like SAM-binding methyltransferase superfamily. TrmB family.</text>
</comment>
<dbReference type="HAMAP" id="MF_01057">
    <property type="entry name" value="tRNA_methyltr_TrmB"/>
    <property type="match status" value="1"/>
</dbReference>